<evidence type="ECO:0000313" key="10">
    <source>
        <dbReference type="Ensembl" id="ENSCHIP00010006070.1"/>
    </source>
</evidence>
<feature type="domain" description="Ig-like" evidence="9">
    <location>
        <begin position="25"/>
        <end position="125"/>
    </location>
</feature>
<dbReference type="AlphaFoldDB" id="A0A8C2NIZ3"/>
<evidence type="ECO:0000256" key="3">
    <source>
        <dbReference type="ARBA" id="ARBA00022989"/>
    </source>
</evidence>
<accession>A0A8C2NIZ3</accession>
<evidence type="ECO:0000256" key="2">
    <source>
        <dbReference type="ARBA" id="ARBA00022692"/>
    </source>
</evidence>
<keyword evidence="4 7" id="KW-0472">Membrane</keyword>
<evidence type="ECO:0000259" key="9">
    <source>
        <dbReference type="PROSITE" id="PS50835"/>
    </source>
</evidence>
<evidence type="ECO:0000256" key="7">
    <source>
        <dbReference type="SAM" id="Phobius"/>
    </source>
</evidence>
<feature type="signal peptide" evidence="8">
    <location>
        <begin position="1"/>
        <end position="28"/>
    </location>
</feature>
<dbReference type="FunFam" id="2.60.40.10:FF:001083">
    <property type="entry name" value="T cell receptor gamma constant 2"/>
    <property type="match status" value="1"/>
</dbReference>
<dbReference type="InterPro" id="IPR013106">
    <property type="entry name" value="Ig_V-set"/>
</dbReference>
<comment type="subcellular location">
    <subcellularLocation>
        <location evidence="1">Membrane</location>
    </subcellularLocation>
</comment>
<name>A0A8C2NIZ3_CAPHI</name>
<dbReference type="SMART" id="SM00409">
    <property type="entry name" value="IG"/>
    <property type="match status" value="1"/>
</dbReference>
<dbReference type="InterPro" id="IPR007110">
    <property type="entry name" value="Ig-like_dom"/>
</dbReference>
<reference evidence="10" key="2">
    <citation type="submission" date="2025-08" db="UniProtKB">
        <authorList>
            <consortium name="Ensembl"/>
        </authorList>
    </citation>
    <scope>IDENTIFICATION</scope>
</reference>
<dbReference type="SUPFAM" id="SSF48726">
    <property type="entry name" value="Immunoglobulin"/>
    <property type="match status" value="2"/>
</dbReference>
<dbReference type="SMART" id="SM00406">
    <property type="entry name" value="IGv"/>
    <property type="match status" value="1"/>
</dbReference>
<protein>
    <recommendedName>
        <fullName evidence="9">Ig-like domain-containing protein</fullName>
    </recommendedName>
</protein>
<keyword evidence="8" id="KW-0732">Signal</keyword>
<dbReference type="InterPro" id="IPR013783">
    <property type="entry name" value="Ig-like_fold"/>
</dbReference>
<dbReference type="PANTHER" id="PTHR19256:SF66">
    <property type="entry name" value="IG-LIKE DOMAIN-CONTAINING PROTEIN"/>
    <property type="match status" value="1"/>
</dbReference>
<feature type="domain" description="Ig-like" evidence="9">
    <location>
        <begin position="154"/>
        <end position="249"/>
    </location>
</feature>
<feature type="chain" id="PRO_5034298695" description="Ig-like domain-containing protein" evidence="8">
    <location>
        <begin position="29"/>
        <end position="351"/>
    </location>
</feature>
<evidence type="ECO:0000256" key="6">
    <source>
        <dbReference type="ARBA" id="ARBA00023319"/>
    </source>
</evidence>
<dbReference type="GO" id="GO:0016020">
    <property type="term" value="C:membrane"/>
    <property type="evidence" value="ECO:0007669"/>
    <property type="project" value="UniProtKB-SubCell"/>
</dbReference>
<dbReference type="Pfam" id="PF07654">
    <property type="entry name" value="C1-set"/>
    <property type="match status" value="1"/>
</dbReference>
<dbReference type="InterPro" id="IPR036179">
    <property type="entry name" value="Ig-like_dom_sf"/>
</dbReference>
<evidence type="ECO:0000256" key="5">
    <source>
        <dbReference type="ARBA" id="ARBA00023170"/>
    </source>
</evidence>
<keyword evidence="3 7" id="KW-1133">Transmembrane helix</keyword>
<dbReference type="FunFam" id="2.60.40.10:FF:001704">
    <property type="entry name" value="Uncharacterized protein"/>
    <property type="match status" value="1"/>
</dbReference>
<dbReference type="PANTHER" id="PTHR19256">
    <property type="entry name" value="T-CELL RECEPTOR GAMMA CHAIN"/>
    <property type="match status" value="1"/>
</dbReference>
<evidence type="ECO:0000256" key="4">
    <source>
        <dbReference type="ARBA" id="ARBA00023136"/>
    </source>
</evidence>
<dbReference type="Ensembl" id="ENSCHIT00010008429.1">
    <property type="protein sequence ID" value="ENSCHIP00010006070.1"/>
    <property type="gene ID" value="ENSCHIG00010004335.1"/>
</dbReference>
<feature type="transmembrane region" description="Helical" evidence="7">
    <location>
        <begin position="317"/>
        <end position="339"/>
    </location>
</feature>
<sequence length="351" mass="38955">MGSSLGAEGRAVLGRLALLWALVVPGIQQEIRLSQRSVMVGSAGGAMTMPCQVSRSVNYVHWFRQLEGQAPERLLYLALSKRDVQWDSVLGGDKVSAARGGDGKSCTMSLRKLAKSDEGLYYCAAWDPNLNNMIFGGGTKVFVQDKNLPTDIIPKPTIFLPSINEVNHQQTATYLCLLENFFPDVIKVSWKEKNGNRVLPSQQGNTMKTNNTYMKFSWLTVTENSMKKEHMCIVRLEKNAGGKDQEILFPAVNEVFSPVVATTGPPDDCLQDESEVTDTDFTKVCSRGESEVNNSTKACLKDKNNTVELQLTYNSAYYTYLLLLLKSAVYFVTTFCCVFRRTGVCRDGKSS</sequence>
<evidence type="ECO:0000256" key="1">
    <source>
        <dbReference type="ARBA" id="ARBA00004370"/>
    </source>
</evidence>
<organism evidence="10">
    <name type="scientific">Capra hircus</name>
    <name type="common">Goat</name>
    <dbReference type="NCBI Taxonomy" id="9925"/>
    <lineage>
        <taxon>Eukaryota</taxon>
        <taxon>Metazoa</taxon>
        <taxon>Chordata</taxon>
        <taxon>Craniata</taxon>
        <taxon>Vertebrata</taxon>
        <taxon>Euteleostomi</taxon>
        <taxon>Mammalia</taxon>
        <taxon>Eutheria</taxon>
        <taxon>Laurasiatheria</taxon>
        <taxon>Artiodactyla</taxon>
        <taxon>Ruminantia</taxon>
        <taxon>Pecora</taxon>
        <taxon>Bovidae</taxon>
        <taxon>Caprinae</taxon>
        <taxon>Capra</taxon>
    </lineage>
</organism>
<keyword evidence="2 7" id="KW-0812">Transmembrane</keyword>
<proteinExistence type="predicted"/>
<dbReference type="Gene3D" id="2.60.40.10">
    <property type="entry name" value="Immunoglobulins"/>
    <property type="match status" value="2"/>
</dbReference>
<dbReference type="Pfam" id="PF07686">
    <property type="entry name" value="V-set"/>
    <property type="match status" value="1"/>
</dbReference>
<keyword evidence="6" id="KW-0393">Immunoglobulin domain</keyword>
<dbReference type="InterPro" id="IPR003599">
    <property type="entry name" value="Ig_sub"/>
</dbReference>
<dbReference type="PROSITE" id="PS50835">
    <property type="entry name" value="IG_LIKE"/>
    <property type="match status" value="2"/>
</dbReference>
<dbReference type="InterPro" id="IPR003597">
    <property type="entry name" value="Ig_C1-set"/>
</dbReference>
<dbReference type="CDD" id="cd00099">
    <property type="entry name" value="IgV"/>
    <property type="match status" value="1"/>
</dbReference>
<keyword evidence="5" id="KW-0675">Receptor</keyword>
<evidence type="ECO:0000256" key="8">
    <source>
        <dbReference type="SAM" id="SignalP"/>
    </source>
</evidence>
<reference evidence="10" key="1">
    <citation type="submission" date="2019-03" db="EMBL/GenBank/DDBJ databases">
        <title>Genome sequencing and reference-guided assembly of Black Bengal Goat (Capra hircus).</title>
        <authorList>
            <person name="Siddiki A.Z."/>
            <person name="Baten A."/>
            <person name="Billah M."/>
            <person name="Alam M.A.U."/>
            <person name="Shawrob K.S.M."/>
            <person name="Saha S."/>
            <person name="Chowdhury M."/>
            <person name="Rahman A.H."/>
            <person name="Stear M."/>
            <person name="Miah G."/>
            <person name="Das G.B."/>
            <person name="Hossain M.M."/>
            <person name="Kumkum M."/>
            <person name="Islam M.S."/>
            <person name="Mollah A.M."/>
            <person name="Ahsan A."/>
            <person name="Tusar F."/>
            <person name="Khan M.K.I."/>
        </authorList>
    </citation>
    <scope>NUCLEOTIDE SEQUENCE [LARGE SCALE GENOMIC DNA]</scope>
</reference>
<dbReference type="InterPro" id="IPR051117">
    <property type="entry name" value="TRG_var/const_region"/>
</dbReference>
<dbReference type="SMART" id="SM00407">
    <property type="entry name" value="IGc1"/>
    <property type="match status" value="1"/>
</dbReference>